<name>A0A6J4LTT9_9ACTN</name>
<proteinExistence type="predicted"/>
<dbReference type="Pfam" id="PF18029">
    <property type="entry name" value="Glyoxalase_6"/>
    <property type="match status" value="2"/>
</dbReference>
<dbReference type="PANTHER" id="PTHR35908:SF1">
    <property type="entry name" value="CONSERVED PROTEIN"/>
    <property type="match status" value="1"/>
</dbReference>
<reference evidence="2" key="1">
    <citation type="submission" date="2020-02" db="EMBL/GenBank/DDBJ databases">
        <authorList>
            <person name="Meier V. D."/>
        </authorList>
    </citation>
    <scope>NUCLEOTIDE SEQUENCE</scope>
    <source>
        <strain evidence="2">AVDCRST_MAG48</strain>
    </source>
</reference>
<dbReference type="InterPro" id="IPR041581">
    <property type="entry name" value="Glyoxalase_6"/>
</dbReference>
<dbReference type="Gene3D" id="3.10.180.10">
    <property type="entry name" value="2,3-Dihydroxybiphenyl 1,2-Dioxygenase, domain 1"/>
    <property type="match status" value="2"/>
</dbReference>
<dbReference type="EMBL" id="CADCTS010000515">
    <property type="protein sequence ID" value="CAA9341691.1"/>
    <property type="molecule type" value="Genomic_DNA"/>
</dbReference>
<feature type="domain" description="Glyoxalase-like" evidence="1">
    <location>
        <begin position="91"/>
        <end position="181"/>
    </location>
</feature>
<organism evidence="2">
    <name type="scientific">uncultured Friedmanniella sp</name>
    <dbReference type="NCBI Taxonomy" id="335381"/>
    <lineage>
        <taxon>Bacteria</taxon>
        <taxon>Bacillati</taxon>
        <taxon>Actinomycetota</taxon>
        <taxon>Actinomycetes</taxon>
        <taxon>Propionibacteriales</taxon>
        <taxon>Nocardioidaceae</taxon>
        <taxon>Friedmanniella</taxon>
        <taxon>environmental samples</taxon>
    </lineage>
</organism>
<sequence length="398" mass="42435">MGPTVPDMTRTGTDWRLLDGVATAWFDAPSLVAGAELAGRILELSPEVVVDLRATGLRVRVHSDEQMEPVSAAARDLGLAADPAELQQLGVVVESANPSGVRRFWQRVLDYAPGEDGGLADPLRRDPALRIRPSAEPRPFRNRLHLDVVRPAEAVGRASPGAASGPFGVCHSDPDGNEVDLVPGAVLGEETGTADWQAVFSAMACYRTTSPTQQRELAAAAAALADDAGFPLLVDLRPGLVVLDSGKDQWEDDAHGLGLDFIDLAEILQGAARALGATADPGLPRFAQLFLDAADVAVVRAFWVAALGYGSDRRTGVSDIHDPRRLNPVLVFQELDASETERRRQRNRIHVELAVPSDLVQSRVATTLAAGGRLLDASEGRWRVADPEGNELVVLSGS</sequence>
<feature type="domain" description="Glyoxalase-like" evidence="1">
    <location>
        <begin position="288"/>
        <end position="394"/>
    </location>
</feature>
<evidence type="ECO:0000313" key="2">
    <source>
        <dbReference type="EMBL" id="CAA9341691.1"/>
    </source>
</evidence>
<protein>
    <recommendedName>
        <fullName evidence="1">Glyoxalase-like domain-containing protein</fullName>
    </recommendedName>
</protein>
<accession>A0A6J4LTT9</accession>
<dbReference type="InterPro" id="IPR029068">
    <property type="entry name" value="Glyas_Bleomycin-R_OHBP_Dase"/>
</dbReference>
<gene>
    <name evidence="2" type="ORF">AVDCRST_MAG48-3679</name>
</gene>
<evidence type="ECO:0000259" key="1">
    <source>
        <dbReference type="Pfam" id="PF18029"/>
    </source>
</evidence>
<dbReference type="SUPFAM" id="SSF54593">
    <property type="entry name" value="Glyoxalase/Bleomycin resistance protein/Dihydroxybiphenyl dioxygenase"/>
    <property type="match status" value="1"/>
</dbReference>
<dbReference type="PANTHER" id="PTHR35908">
    <property type="entry name" value="HYPOTHETICAL FUSION PROTEIN"/>
    <property type="match status" value="1"/>
</dbReference>
<dbReference type="AlphaFoldDB" id="A0A6J4LTT9"/>